<gene>
    <name evidence="1" type="ORF">GCM10007907_38360</name>
</gene>
<dbReference type="Proteomes" id="UP001156706">
    <property type="component" value="Unassembled WGS sequence"/>
</dbReference>
<proteinExistence type="predicted"/>
<dbReference type="InterPro" id="IPR021675">
    <property type="entry name" value="DUF3261"/>
</dbReference>
<dbReference type="RefSeq" id="WP_284198110.1">
    <property type="nucleotide sequence ID" value="NZ_BSOG01000006.1"/>
</dbReference>
<dbReference type="Pfam" id="PF11659">
    <property type="entry name" value="DUF3261"/>
    <property type="match status" value="1"/>
</dbReference>
<evidence type="ECO:0000313" key="2">
    <source>
        <dbReference type="Proteomes" id="UP001156706"/>
    </source>
</evidence>
<reference evidence="2" key="1">
    <citation type="journal article" date="2019" name="Int. J. Syst. Evol. Microbiol.">
        <title>The Global Catalogue of Microorganisms (GCM) 10K type strain sequencing project: providing services to taxonomists for standard genome sequencing and annotation.</title>
        <authorList>
            <consortium name="The Broad Institute Genomics Platform"/>
            <consortium name="The Broad Institute Genome Sequencing Center for Infectious Disease"/>
            <person name="Wu L."/>
            <person name="Ma J."/>
        </authorList>
    </citation>
    <scope>NUCLEOTIDE SEQUENCE [LARGE SCALE GENOMIC DNA]</scope>
    <source>
        <strain evidence="2">NBRC 110044</strain>
    </source>
</reference>
<evidence type="ECO:0000313" key="1">
    <source>
        <dbReference type="EMBL" id="GLR15046.1"/>
    </source>
</evidence>
<protein>
    <recommendedName>
        <fullName evidence="3">DUF3261 domain-containing protein</fullName>
    </recommendedName>
</protein>
<accession>A0ABQ5YNX2</accession>
<dbReference type="PROSITE" id="PS51257">
    <property type="entry name" value="PROKAR_LIPOPROTEIN"/>
    <property type="match status" value="1"/>
</dbReference>
<organism evidence="1 2">
    <name type="scientific">Chitinimonas prasina</name>
    <dbReference type="NCBI Taxonomy" id="1434937"/>
    <lineage>
        <taxon>Bacteria</taxon>
        <taxon>Pseudomonadati</taxon>
        <taxon>Pseudomonadota</taxon>
        <taxon>Betaproteobacteria</taxon>
        <taxon>Neisseriales</taxon>
        <taxon>Chitinibacteraceae</taxon>
        <taxon>Chitinimonas</taxon>
    </lineage>
</organism>
<sequence length="193" mass="21240">MRRLIATAALLLAACASTPEPRPAMPALRLAPASFGSSVSLAQRLTLERLENRLPGKREETPRVLEALLEIDPSTVQLAGIALGQRVLTLSWDGQDLQQNRHPKLPAEVDGGRVLRDVQLAYWPAESIRQALPAGWVLLDDQGLRQLQQDGVTALSVRYSANPRWAGDAVLENQREGYRLQIESRLQSTEPAP</sequence>
<evidence type="ECO:0008006" key="3">
    <source>
        <dbReference type="Google" id="ProtNLM"/>
    </source>
</evidence>
<comment type="caution">
    <text evidence="1">The sequence shown here is derived from an EMBL/GenBank/DDBJ whole genome shotgun (WGS) entry which is preliminary data.</text>
</comment>
<name>A0ABQ5YNX2_9NEIS</name>
<dbReference type="EMBL" id="BSOG01000006">
    <property type="protein sequence ID" value="GLR15046.1"/>
    <property type="molecule type" value="Genomic_DNA"/>
</dbReference>
<keyword evidence="2" id="KW-1185">Reference proteome</keyword>